<evidence type="ECO:0000256" key="1">
    <source>
        <dbReference type="SAM" id="Phobius"/>
    </source>
</evidence>
<sequence length="196" mass="22205">MKTILFILAAIFSLSVISAQTKLISHKSHSGSDANFALALKGNLFNISESNLGLPTTIPSLDSVIYISEEKVVTISSERFENGHVWRTKKDTLKNDELFSKKHSLDSIKSEMKKTPTIYNIDSIVFVGYDNHTKLYKKEAKQKRKREKKKEKSIIPVGLQNNETPNKGLMILGMGLFSFLVTWVVYRFSGNFRLSE</sequence>
<gene>
    <name evidence="3" type="ORF">SAMN06296427_10917</name>
</gene>
<dbReference type="AlphaFoldDB" id="A0A1W2C7F0"/>
<dbReference type="EMBL" id="FWXS01000009">
    <property type="protein sequence ID" value="SMC81083.1"/>
    <property type="molecule type" value="Genomic_DNA"/>
</dbReference>
<reference evidence="3 4" key="1">
    <citation type="submission" date="2017-04" db="EMBL/GenBank/DDBJ databases">
        <authorList>
            <person name="Afonso C.L."/>
            <person name="Miller P.J."/>
            <person name="Scott M.A."/>
            <person name="Spackman E."/>
            <person name="Goraichik I."/>
            <person name="Dimitrov K.M."/>
            <person name="Suarez D.L."/>
            <person name="Swayne D.E."/>
        </authorList>
    </citation>
    <scope>NUCLEOTIDE SEQUENCE [LARGE SCALE GENOMIC DNA]</scope>
    <source>
        <strain evidence="3 4">CGMCC 1.12708</strain>
    </source>
</reference>
<keyword evidence="1" id="KW-0812">Transmembrane</keyword>
<feature type="chain" id="PRO_5012077093" description="LPXTG-motif cell wall anchor domain-containing protein" evidence="2">
    <location>
        <begin position="19"/>
        <end position="196"/>
    </location>
</feature>
<accession>A0A1W2C7F0</accession>
<proteinExistence type="predicted"/>
<keyword evidence="2" id="KW-0732">Signal</keyword>
<feature type="transmembrane region" description="Helical" evidence="1">
    <location>
        <begin position="168"/>
        <end position="186"/>
    </location>
</feature>
<evidence type="ECO:0008006" key="5">
    <source>
        <dbReference type="Google" id="ProtNLM"/>
    </source>
</evidence>
<evidence type="ECO:0000313" key="4">
    <source>
        <dbReference type="Proteomes" id="UP000192393"/>
    </source>
</evidence>
<dbReference type="Proteomes" id="UP000192393">
    <property type="component" value="Unassembled WGS sequence"/>
</dbReference>
<keyword evidence="1" id="KW-1133">Transmembrane helix</keyword>
<protein>
    <recommendedName>
        <fullName evidence="5">LPXTG-motif cell wall anchor domain-containing protein</fullName>
    </recommendedName>
</protein>
<keyword evidence="4" id="KW-1185">Reference proteome</keyword>
<evidence type="ECO:0000256" key="2">
    <source>
        <dbReference type="SAM" id="SignalP"/>
    </source>
</evidence>
<organism evidence="3 4">
    <name type="scientific">Moheibacter sediminis</name>
    <dbReference type="NCBI Taxonomy" id="1434700"/>
    <lineage>
        <taxon>Bacteria</taxon>
        <taxon>Pseudomonadati</taxon>
        <taxon>Bacteroidota</taxon>
        <taxon>Flavobacteriia</taxon>
        <taxon>Flavobacteriales</taxon>
        <taxon>Weeksellaceae</taxon>
        <taxon>Moheibacter</taxon>
    </lineage>
</organism>
<dbReference type="RefSeq" id="WP_084018051.1">
    <property type="nucleotide sequence ID" value="NZ_FWXS01000009.1"/>
</dbReference>
<evidence type="ECO:0000313" key="3">
    <source>
        <dbReference type="EMBL" id="SMC81083.1"/>
    </source>
</evidence>
<dbReference type="STRING" id="1434700.SAMN06296427_10917"/>
<feature type="signal peptide" evidence="2">
    <location>
        <begin position="1"/>
        <end position="18"/>
    </location>
</feature>
<keyword evidence="1" id="KW-0472">Membrane</keyword>
<dbReference type="OrthoDB" id="1363606at2"/>
<name>A0A1W2C7F0_9FLAO</name>